<keyword evidence="2" id="KW-0456">Lyase</keyword>
<dbReference type="Pfam" id="PF00800">
    <property type="entry name" value="PDT"/>
    <property type="match status" value="1"/>
</dbReference>
<gene>
    <name evidence="2" type="primary">bacA</name>
    <name evidence="2" type="ORF">HEP81_01753</name>
</gene>
<reference evidence="2 3" key="1">
    <citation type="submission" date="2020-04" db="EMBL/GenBank/DDBJ databases">
        <title>Characterization and engineering of Streptomyces griseofuscus DSM40191 as a potential heterologous host for expression of BGCs.</title>
        <authorList>
            <person name="Gren T."/>
            <person name="Whitford C.M."/>
            <person name="Mohite O.S."/>
            <person name="Joergensen T.S."/>
            <person name="Nielsen J.B."/>
            <person name="Lee S.Y."/>
            <person name="Weber T."/>
        </authorList>
    </citation>
    <scope>NUCLEOTIDE SEQUENCE [LARGE SCALE GENOMIC DNA]</scope>
    <source>
        <strain evidence="2 3">DSM 40191</strain>
    </source>
</reference>
<organism evidence="2 3">
    <name type="scientific">Streptomyces griseofuscus</name>
    <dbReference type="NCBI Taxonomy" id="146922"/>
    <lineage>
        <taxon>Bacteria</taxon>
        <taxon>Bacillati</taxon>
        <taxon>Actinomycetota</taxon>
        <taxon>Actinomycetes</taxon>
        <taxon>Kitasatosporales</taxon>
        <taxon>Streptomycetaceae</taxon>
        <taxon>Streptomyces</taxon>
    </lineage>
</organism>
<proteinExistence type="predicted"/>
<protein>
    <submittedName>
        <fullName evidence="2">Prephenate decarboxylase</fullName>
        <ecNumber evidence="2">4.1.1.100</ecNumber>
    </submittedName>
</protein>
<feature type="domain" description="Prephenate dehydratase" evidence="1">
    <location>
        <begin position="20"/>
        <end position="198"/>
    </location>
</feature>
<evidence type="ECO:0000259" key="1">
    <source>
        <dbReference type="PROSITE" id="PS51171"/>
    </source>
</evidence>
<dbReference type="KEGG" id="sgf:HEP81_01753"/>
<evidence type="ECO:0000313" key="3">
    <source>
        <dbReference type="Proteomes" id="UP000516422"/>
    </source>
</evidence>
<dbReference type="EC" id="4.1.1.100" evidence="2"/>
<accession>A0A7H1PVK2</accession>
<sequence>MRQMVNWLTPSFATHGGSPGVATLGPAGTSSEVAAGIVWQSLEGDVPSIRNIALHRTYEDAAEAVLKQDVDYLVVANAYSGISEFYMDTRLSLAGVFVMDTPHYGIAQLPGEAVPDRPVVATHPAPRPLVDELLPSHFTDREILQVTSTSTAAQSVRDGVTDLALTTVPAAEAHGLEFISRKRFIRMLWSVFTLNGEIFVVPDDTAEAGRITHAHT</sequence>
<dbReference type="InterPro" id="IPR001086">
    <property type="entry name" value="Preph_deHydtase"/>
</dbReference>
<dbReference type="AlphaFoldDB" id="A0A7H1PVK2"/>
<name>A0A7H1PVK2_9ACTN</name>
<dbReference type="GO" id="GO:0004664">
    <property type="term" value="F:prephenate dehydratase activity"/>
    <property type="evidence" value="ECO:0007669"/>
    <property type="project" value="InterPro"/>
</dbReference>
<evidence type="ECO:0000313" key="2">
    <source>
        <dbReference type="EMBL" id="QNT92082.1"/>
    </source>
</evidence>
<dbReference type="PROSITE" id="PS51171">
    <property type="entry name" value="PREPHENATE_DEHYDR_3"/>
    <property type="match status" value="1"/>
</dbReference>
<dbReference type="GeneID" id="91461355"/>
<dbReference type="EMBL" id="CP051006">
    <property type="protein sequence ID" value="QNT92082.1"/>
    <property type="molecule type" value="Genomic_DNA"/>
</dbReference>
<dbReference type="Gene3D" id="3.40.190.10">
    <property type="entry name" value="Periplasmic binding protein-like II"/>
    <property type="match status" value="2"/>
</dbReference>
<dbReference type="GO" id="GO:0009094">
    <property type="term" value="P:L-phenylalanine biosynthetic process"/>
    <property type="evidence" value="ECO:0007669"/>
    <property type="project" value="UniProtKB-UniPathway"/>
</dbReference>
<dbReference type="SUPFAM" id="SSF53850">
    <property type="entry name" value="Periplasmic binding protein-like II"/>
    <property type="match status" value="1"/>
</dbReference>
<dbReference type="Proteomes" id="UP000516422">
    <property type="component" value="Chromosome"/>
</dbReference>
<dbReference type="UniPathway" id="UPA00121">
    <property type="reaction ID" value="UER00345"/>
</dbReference>
<dbReference type="RefSeq" id="WP_063755277.1">
    <property type="nucleotide sequence ID" value="NZ_CP051006.1"/>
</dbReference>